<comment type="caution">
    <text evidence="2">The sequence shown here is derived from an EMBL/GenBank/DDBJ whole genome shotgun (WGS) entry which is preliminary data.</text>
</comment>
<reference evidence="2 3" key="1">
    <citation type="submission" date="2020-03" db="EMBL/GenBank/DDBJ databases">
        <title>Genomic Encyclopedia of Type Strains, Phase IV (KMG-IV): sequencing the most valuable type-strain genomes for metagenomic binning, comparative biology and taxonomic classification.</title>
        <authorList>
            <person name="Goeker M."/>
        </authorList>
    </citation>
    <scope>NUCLEOTIDE SEQUENCE [LARGE SCALE GENOMIC DNA]</scope>
    <source>
        <strain evidence="2 3">DSM 105096</strain>
    </source>
</reference>
<comment type="similarity">
    <text evidence="1">Belongs to the enoyl-CoA hydratase/isomerase family.</text>
</comment>
<dbReference type="Gene3D" id="3.90.226.10">
    <property type="entry name" value="2-enoyl-CoA Hydratase, Chain A, domain 1"/>
    <property type="match status" value="1"/>
</dbReference>
<dbReference type="PANTHER" id="PTHR43149">
    <property type="entry name" value="ENOYL-COA HYDRATASE"/>
    <property type="match status" value="1"/>
</dbReference>
<keyword evidence="2" id="KW-0456">Lyase</keyword>
<gene>
    <name evidence="2" type="ORF">GGR27_000183</name>
</gene>
<proteinExistence type="inferred from homology"/>
<dbReference type="EC" id="4.2.1.17" evidence="2"/>
<dbReference type="CDD" id="cd06558">
    <property type="entry name" value="crotonase-like"/>
    <property type="match status" value="1"/>
</dbReference>
<dbReference type="InterPro" id="IPR029045">
    <property type="entry name" value="ClpP/crotonase-like_dom_sf"/>
</dbReference>
<evidence type="ECO:0000256" key="1">
    <source>
        <dbReference type="RuleBase" id="RU003707"/>
    </source>
</evidence>
<name>A0ABX0X679_9BACT</name>
<evidence type="ECO:0000313" key="3">
    <source>
        <dbReference type="Proteomes" id="UP000770785"/>
    </source>
</evidence>
<dbReference type="SUPFAM" id="SSF52096">
    <property type="entry name" value="ClpP/crotonase"/>
    <property type="match status" value="1"/>
</dbReference>
<dbReference type="Pfam" id="PF00378">
    <property type="entry name" value="ECH_1"/>
    <property type="match status" value="1"/>
</dbReference>
<dbReference type="PROSITE" id="PS00166">
    <property type="entry name" value="ENOYL_COA_HYDRATASE"/>
    <property type="match status" value="1"/>
</dbReference>
<protein>
    <submittedName>
        <fullName evidence="2">Enoyl-CoA hydratase</fullName>
        <ecNumber evidence="2">4.2.1.17</ecNumber>
    </submittedName>
</protein>
<dbReference type="InterPro" id="IPR018376">
    <property type="entry name" value="Enoyl-CoA_hyd/isom_CS"/>
</dbReference>
<organism evidence="2 3">
    <name type="scientific">Neolewinella antarctica</name>
    <dbReference type="NCBI Taxonomy" id="442734"/>
    <lineage>
        <taxon>Bacteria</taxon>
        <taxon>Pseudomonadati</taxon>
        <taxon>Bacteroidota</taxon>
        <taxon>Saprospiria</taxon>
        <taxon>Saprospirales</taxon>
        <taxon>Lewinellaceae</taxon>
        <taxon>Neolewinella</taxon>
    </lineage>
</organism>
<accession>A0ABX0X679</accession>
<dbReference type="Proteomes" id="UP000770785">
    <property type="component" value="Unassembled WGS sequence"/>
</dbReference>
<keyword evidence="3" id="KW-1185">Reference proteome</keyword>
<dbReference type="InterPro" id="IPR045002">
    <property type="entry name" value="Ech1-like"/>
</dbReference>
<dbReference type="RefSeq" id="WP_168035517.1">
    <property type="nucleotide sequence ID" value="NZ_JAATJH010000001.1"/>
</dbReference>
<dbReference type="InterPro" id="IPR001753">
    <property type="entry name" value="Enoyl-CoA_hydra/iso"/>
</dbReference>
<sequence length="250" mass="26727">MNVTIKDHIATVDFGRPEVANSLDEAAWNELKATFEKLDQDDSVRVVVLTGAGKNFCSGMDLSVLTSLASRIDPNSQNVVGDLQTFIQHIQSCITAIERCSKPVIAVVQGACIGGGVAIATACDMIYCTDDAYFVVKEVDFGIVPDIGTLQRLPKLISPGLAAELSYTGRKLKSEEALSAGLVIKALPSVDEARDVIADIAKQIAQKDSKVITGIKRQLKFASENSVDDGLVSVAAYSAKLMVSRMMDSK</sequence>
<evidence type="ECO:0000313" key="2">
    <source>
        <dbReference type="EMBL" id="NJC24702.1"/>
    </source>
</evidence>
<dbReference type="GO" id="GO:0004300">
    <property type="term" value="F:enoyl-CoA hydratase activity"/>
    <property type="evidence" value="ECO:0007669"/>
    <property type="project" value="UniProtKB-EC"/>
</dbReference>
<dbReference type="EMBL" id="JAATJH010000001">
    <property type="protein sequence ID" value="NJC24702.1"/>
    <property type="molecule type" value="Genomic_DNA"/>
</dbReference>